<keyword evidence="3" id="KW-0143">Chaperone</keyword>
<dbReference type="InterPro" id="IPR013366">
    <property type="entry name" value="EutJ"/>
</dbReference>
<dbReference type="Pfam" id="PF00012">
    <property type="entry name" value="HSP70"/>
    <property type="match status" value="1"/>
</dbReference>
<dbReference type="InterPro" id="IPR050696">
    <property type="entry name" value="FtsA/MreB"/>
</dbReference>
<reference evidence="5" key="1">
    <citation type="journal article" date="2019" name="Int. J. Syst. Evol. Microbiol.">
        <title>The Global Catalogue of Microorganisms (GCM) 10K type strain sequencing project: providing services to taxonomists for standard genome sequencing and annotation.</title>
        <authorList>
            <consortium name="The Broad Institute Genomics Platform"/>
            <consortium name="The Broad Institute Genome Sequencing Center for Infectious Disease"/>
            <person name="Wu L."/>
            <person name="Ma J."/>
        </authorList>
    </citation>
    <scope>NUCLEOTIDE SEQUENCE [LARGE SCALE GENOMIC DNA]</scope>
    <source>
        <strain evidence="5">CCUG 71848</strain>
    </source>
</reference>
<gene>
    <name evidence="4" type="primary">eutJ</name>
    <name evidence="4" type="ORF">ACFQ22_00830</name>
</gene>
<dbReference type="EMBL" id="JBHTLH010000004">
    <property type="protein sequence ID" value="MFD1123908.1"/>
    <property type="molecule type" value="Genomic_DNA"/>
</dbReference>
<dbReference type="Proteomes" id="UP001597156">
    <property type="component" value="Unassembled WGS sequence"/>
</dbReference>
<keyword evidence="5" id="KW-1185">Reference proteome</keyword>
<evidence type="ECO:0000313" key="4">
    <source>
        <dbReference type="EMBL" id="MFD1123908.1"/>
    </source>
</evidence>
<keyword evidence="1" id="KW-0547">Nucleotide-binding</keyword>
<keyword evidence="2" id="KW-0067">ATP-binding</keyword>
<organism evidence="4 5">
    <name type="scientific">Lentilactobacillus raoultii</name>
    <dbReference type="NCBI Taxonomy" id="1987503"/>
    <lineage>
        <taxon>Bacteria</taxon>
        <taxon>Bacillati</taxon>
        <taxon>Bacillota</taxon>
        <taxon>Bacilli</taxon>
        <taxon>Lactobacillales</taxon>
        <taxon>Lactobacillaceae</taxon>
        <taxon>Lentilactobacillus</taxon>
    </lineage>
</organism>
<comment type="caution">
    <text evidence="4">The sequence shown here is derived from an EMBL/GenBank/DDBJ whole genome shotgun (WGS) entry which is preliminary data.</text>
</comment>
<dbReference type="InterPro" id="IPR043129">
    <property type="entry name" value="ATPase_NBD"/>
</dbReference>
<dbReference type="InterPro" id="IPR013126">
    <property type="entry name" value="Hsp_70_fam"/>
</dbReference>
<protein>
    <submittedName>
        <fullName evidence="4">Ethanolamine utilization protein EutJ</fullName>
    </submittedName>
</protein>
<name>A0ABW3PIU8_9LACO</name>
<dbReference type="RefSeq" id="WP_121979175.1">
    <property type="nucleotide sequence ID" value="NZ_JBHTLH010000004.1"/>
</dbReference>
<dbReference type="PANTHER" id="PTHR32432:SF3">
    <property type="entry name" value="ETHANOLAMINE UTILIZATION PROTEIN EUTJ"/>
    <property type="match status" value="1"/>
</dbReference>
<dbReference type="Gene3D" id="3.30.420.40">
    <property type="match status" value="2"/>
</dbReference>
<evidence type="ECO:0000313" key="5">
    <source>
        <dbReference type="Proteomes" id="UP001597156"/>
    </source>
</evidence>
<evidence type="ECO:0000256" key="3">
    <source>
        <dbReference type="ARBA" id="ARBA00023186"/>
    </source>
</evidence>
<proteinExistence type="predicted"/>
<dbReference type="SUPFAM" id="SSF53067">
    <property type="entry name" value="Actin-like ATPase domain"/>
    <property type="match status" value="1"/>
</dbReference>
<sequence length="282" mass="30393">MKQKDLVSLKKVNKQLTQFAKIVNKNVATRAVSPSEKVQVGIDLGTSSIVMTVLDENSQILYGSFEYDTAVRDGIVVNFMESVNILTRLKEDAESVLGVTLETACGAIPPGTGEGSAKIVANVIESAGFVCRRVVDEPTAAARFLGIKTGTVVDIGGGTTGISIFKNGQLIDSLDEATGGFHMTLVLAGHNHIDSKTAEKWKRDKSKEKEVFSTIRPVVEKMAIITQKMTASKIQKPVVVVGGAINFEEFIETFSKVLGISAEKPDFPQFVTPLGIAMYDHD</sequence>
<evidence type="ECO:0000256" key="1">
    <source>
        <dbReference type="ARBA" id="ARBA00022741"/>
    </source>
</evidence>
<dbReference type="PANTHER" id="PTHR32432">
    <property type="entry name" value="CELL DIVISION PROTEIN FTSA-RELATED"/>
    <property type="match status" value="1"/>
</dbReference>
<dbReference type="NCBIfam" id="NF011660">
    <property type="entry name" value="PRK15080.1"/>
    <property type="match status" value="1"/>
</dbReference>
<dbReference type="NCBIfam" id="TIGR02529">
    <property type="entry name" value="EutJ"/>
    <property type="match status" value="1"/>
</dbReference>
<accession>A0ABW3PIU8</accession>
<evidence type="ECO:0000256" key="2">
    <source>
        <dbReference type="ARBA" id="ARBA00022840"/>
    </source>
</evidence>